<feature type="transmembrane region" description="Helical" evidence="7">
    <location>
        <begin position="238"/>
        <end position="261"/>
    </location>
</feature>
<feature type="transmembrane region" description="Helical" evidence="7">
    <location>
        <begin position="281"/>
        <end position="303"/>
    </location>
</feature>
<comment type="caution">
    <text evidence="9">The sequence shown here is derived from an EMBL/GenBank/DDBJ whole genome shotgun (WGS) entry which is preliminary data.</text>
</comment>
<gene>
    <name evidence="9" type="ORF">KUH32_02705</name>
</gene>
<organism evidence="9 10">
    <name type="scientific">Thalassococcus arenae</name>
    <dbReference type="NCBI Taxonomy" id="2851652"/>
    <lineage>
        <taxon>Bacteria</taxon>
        <taxon>Pseudomonadati</taxon>
        <taxon>Pseudomonadota</taxon>
        <taxon>Alphaproteobacteria</taxon>
        <taxon>Rhodobacterales</taxon>
        <taxon>Roseobacteraceae</taxon>
        <taxon>Thalassococcus</taxon>
    </lineage>
</organism>
<feature type="transmembrane region" description="Helical" evidence="7">
    <location>
        <begin position="183"/>
        <end position="202"/>
    </location>
</feature>
<dbReference type="PROSITE" id="PS50928">
    <property type="entry name" value="ABC_TM1"/>
    <property type="match status" value="1"/>
</dbReference>
<keyword evidence="5 7" id="KW-1133">Transmembrane helix</keyword>
<dbReference type="EMBL" id="JAHRWL010000001">
    <property type="protein sequence ID" value="MBV2358670.1"/>
    <property type="molecule type" value="Genomic_DNA"/>
</dbReference>
<dbReference type="RefSeq" id="WP_217776527.1">
    <property type="nucleotide sequence ID" value="NZ_JAHRWL010000001.1"/>
</dbReference>
<dbReference type="PANTHER" id="PTHR30151:SF20">
    <property type="entry name" value="ABC TRANSPORTER PERMEASE PROTEIN HI_0355-RELATED"/>
    <property type="match status" value="1"/>
</dbReference>
<protein>
    <submittedName>
        <fullName evidence="9">ABC transporter permease</fullName>
    </submittedName>
</protein>
<reference evidence="9" key="1">
    <citation type="submission" date="2021-06" db="EMBL/GenBank/DDBJ databases">
        <title>Thalassococcus sp. CAU 1522 isolated from sea sand, Republic of Korea.</title>
        <authorList>
            <person name="Kim W."/>
        </authorList>
    </citation>
    <scope>NUCLEOTIDE SEQUENCE</scope>
    <source>
        <strain evidence="9">CAU 1522</strain>
    </source>
</reference>
<dbReference type="Proteomes" id="UP001166293">
    <property type="component" value="Unassembled WGS sequence"/>
</dbReference>
<accession>A0ABS6N3S0</accession>
<comment type="subcellular location">
    <subcellularLocation>
        <location evidence="1 7">Cell membrane</location>
        <topology evidence="1 7">Multi-pass membrane protein</topology>
    </subcellularLocation>
</comment>
<evidence type="ECO:0000256" key="6">
    <source>
        <dbReference type="ARBA" id="ARBA00023136"/>
    </source>
</evidence>
<keyword evidence="6 7" id="KW-0472">Membrane</keyword>
<keyword evidence="4 7" id="KW-0812">Transmembrane</keyword>
<sequence length="315" mass="33986">MTRFVPVLSVIVTILALWYAACIPMNVKEVLTQAERDGAVINPEGAQTRRDLSHFGLVFRNLDHLGGSWSQDRARLPAPHQVAAELWQSTWVEETTGRRGIVKSGSLSNRSLVYHGMVTLGATFVGFLIGAGLGVLLAVGIVHSRTMDRSVMPWAIVSQTVPILALAPMIIVVLYSIGLEGLMPKAVISAYLSFFPVVVGMVKGLRSPDAMQLDLLRTYNASGAETFWKLRLPASVPYLFASLKIGIAASLVGAIVGELPVQRGGLGARMLGGSYYGQTEQIWAALFVAAALAATLVWFVGWIERRTARAMGARP</sequence>
<dbReference type="InterPro" id="IPR000515">
    <property type="entry name" value="MetI-like"/>
</dbReference>
<evidence type="ECO:0000256" key="3">
    <source>
        <dbReference type="ARBA" id="ARBA00022475"/>
    </source>
</evidence>
<feature type="transmembrane region" description="Helical" evidence="7">
    <location>
        <begin position="112"/>
        <end position="142"/>
    </location>
</feature>
<dbReference type="CDD" id="cd06261">
    <property type="entry name" value="TM_PBP2"/>
    <property type="match status" value="1"/>
</dbReference>
<keyword evidence="2 7" id="KW-0813">Transport</keyword>
<evidence type="ECO:0000256" key="5">
    <source>
        <dbReference type="ARBA" id="ARBA00022989"/>
    </source>
</evidence>
<evidence type="ECO:0000256" key="7">
    <source>
        <dbReference type="RuleBase" id="RU363032"/>
    </source>
</evidence>
<keyword evidence="3" id="KW-1003">Cell membrane</keyword>
<feature type="domain" description="ABC transmembrane type-1" evidence="8">
    <location>
        <begin position="112"/>
        <end position="304"/>
    </location>
</feature>
<evidence type="ECO:0000313" key="10">
    <source>
        <dbReference type="Proteomes" id="UP001166293"/>
    </source>
</evidence>
<evidence type="ECO:0000313" key="9">
    <source>
        <dbReference type="EMBL" id="MBV2358670.1"/>
    </source>
</evidence>
<feature type="transmembrane region" description="Helical" evidence="7">
    <location>
        <begin position="154"/>
        <end position="177"/>
    </location>
</feature>
<comment type="similarity">
    <text evidence="7">Belongs to the binding-protein-dependent transport system permease family.</text>
</comment>
<name>A0ABS6N3S0_9RHOB</name>
<dbReference type="PANTHER" id="PTHR30151">
    <property type="entry name" value="ALKANE SULFONATE ABC TRANSPORTER-RELATED, MEMBRANE SUBUNIT"/>
    <property type="match status" value="1"/>
</dbReference>
<dbReference type="Pfam" id="PF00528">
    <property type="entry name" value="BPD_transp_1"/>
    <property type="match status" value="1"/>
</dbReference>
<proteinExistence type="inferred from homology"/>
<evidence type="ECO:0000259" key="8">
    <source>
        <dbReference type="PROSITE" id="PS50928"/>
    </source>
</evidence>
<keyword evidence="10" id="KW-1185">Reference proteome</keyword>
<evidence type="ECO:0000256" key="2">
    <source>
        <dbReference type="ARBA" id="ARBA00022448"/>
    </source>
</evidence>
<evidence type="ECO:0000256" key="1">
    <source>
        <dbReference type="ARBA" id="ARBA00004651"/>
    </source>
</evidence>
<evidence type="ECO:0000256" key="4">
    <source>
        <dbReference type="ARBA" id="ARBA00022692"/>
    </source>
</evidence>